<organism evidence="2 3">
    <name type="scientific">Cochliobolus sativus</name>
    <name type="common">Common root rot and spot blotch fungus</name>
    <name type="synonym">Bipolaris sorokiniana</name>
    <dbReference type="NCBI Taxonomy" id="45130"/>
    <lineage>
        <taxon>Eukaryota</taxon>
        <taxon>Fungi</taxon>
        <taxon>Dikarya</taxon>
        <taxon>Ascomycota</taxon>
        <taxon>Pezizomycotina</taxon>
        <taxon>Dothideomycetes</taxon>
        <taxon>Pleosporomycetidae</taxon>
        <taxon>Pleosporales</taxon>
        <taxon>Pleosporineae</taxon>
        <taxon>Pleosporaceae</taxon>
        <taxon>Bipolaris</taxon>
    </lineage>
</organism>
<dbReference type="EMBL" id="WNKQ01000092">
    <property type="protein sequence ID" value="KAF5843940.1"/>
    <property type="molecule type" value="Genomic_DNA"/>
</dbReference>
<proteinExistence type="predicted"/>
<sequence>MQIKSAWTFVLFAMVRSHVFVGKPAPFRWDSQVTKLIMSLNGDPNYQGPGWGQQPFPCKGYHRDVTYHEAHATWYTGSTVTFHLLIGFMTPQTRLALACTSQVQLIQEDLARHHFPTIMGKPGLSCKAGKETACVYGRVKK</sequence>
<feature type="chain" id="PRO_5034856568" evidence="1">
    <location>
        <begin position="18"/>
        <end position="141"/>
    </location>
</feature>
<gene>
    <name evidence="2" type="ORF">GGP41_002282</name>
</gene>
<evidence type="ECO:0000313" key="3">
    <source>
        <dbReference type="Proteomes" id="UP000624244"/>
    </source>
</evidence>
<evidence type="ECO:0000256" key="1">
    <source>
        <dbReference type="SAM" id="SignalP"/>
    </source>
</evidence>
<name>A0A8H5Z6Z4_COCSA</name>
<feature type="non-terminal residue" evidence="2">
    <location>
        <position position="141"/>
    </location>
</feature>
<dbReference type="Proteomes" id="UP000624244">
    <property type="component" value="Unassembled WGS sequence"/>
</dbReference>
<dbReference type="AlphaFoldDB" id="A0A8H5Z6Z4"/>
<reference evidence="2" key="1">
    <citation type="submission" date="2019-11" db="EMBL/GenBank/DDBJ databases">
        <title>Bipolaris sorokiniana Genome sequencing.</title>
        <authorList>
            <person name="Wang H."/>
        </authorList>
    </citation>
    <scope>NUCLEOTIDE SEQUENCE</scope>
</reference>
<feature type="signal peptide" evidence="1">
    <location>
        <begin position="1"/>
        <end position="17"/>
    </location>
</feature>
<keyword evidence="1" id="KW-0732">Signal</keyword>
<comment type="caution">
    <text evidence="2">The sequence shown here is derived from an EMBL/GenBank/DDBJ whole genome shotgun (WGS) entry which is preliminary data.</text>
</comment>
<dbReference type="Gene3D" id="2.70.50.70">
    <property type="match status" value="1"/>
</dbReference>
<evidence type="ECO:0000313" key="2">
    <source>
        <dbReference type="EMBL" id="KAF5843940.1"/>
    </source>
</evidence>
<protein>
    <submittedName>
        <fullName evidence="2">Uncharacterized protein</fullName>
    </submittedName>
</protein>
<accession>A0A8H5Z6Z4</accession>